<dbReference type="NCBIfam" id="TIGR01433">
    <property type="entry name" value="CyoA"/>
    <property type="match status" value="1"/>
</dbReference>
<protein>
    <recommendedName>
        <fullName evidence="14">Ubiquinol oxidase subunit 2</fullName>
    </recommendedName>
</protein>
<keyword evidence="13" id="KW-0449">Lipoprotein</keyword>
<evidence type="ECO:0000256" key="6">
    <source>
        <dbReference type="ARBA" id="ARBA00022692"/>
    </source>
</evidence>
<keyword evidence="10 14" id="KW-0560">Oxidoreductase</keyword>
<sequence length="267" mass="29711">MDGCTPIRAPILHPAGPVALAERDLLFTAVFIMLVVLIPVFVMTFLFAWRYRASGGKGRYTPNWFYSGKIDALIWLVPAAIVVILACLLWSETHRLDPYRQLNAGTRPLEVEAVAQDWKWLFIYPEHGIASVNELAFPAGRPLSLKITSDTVMNSFFIPALGGQIYAMAGMQTRLNLLADRSGCFRGRNMQYSGDGFPDQHFAARALSAEAFEDWVAKARKSPERLDATSYRALAAPSRDHPVSYYSGVAPRLFDSIIAKYAGQHPE</sequence>
<evidence type="ECO:0000313" key="19">
    <source>
        <dbReference type="Proteomes" id="UP001596425"/>
    </source>
</evidence>
<keyword evidence="12" id="KW-0564">Palmitate</keyword>
<evidence type="ECO:0000256" key="9">
    <source>
        <dbReference type="ARBA" id="ARBA00022989"/>
    </source>
</evidence>
<feature type="transmembrane region" description="Helical" evidence="15">
    <location>
        <begin position="25"/>
        <end position="49"/>
    </location>
</feature>
<dbReference type="InterPro" id="IPR034227">
    <property type="entry name" value="CuRO_UO_II"/>
</dbReference>
<dbReference type="Proteomes" id="UP001596425">
    <property type="component" value="Unassembled WGS sequence"/>
</dbReference>
<dbReference type="CDD" id="cd04212">
    <property type="entry name" value="CuRO_UO_II"/>
    <property type="match status" value="1"/>
</dbReference>
<dbReference type="InterPro" id="IPR002429">
    <property type="entry name" value="CcO_II-like_C"/>
</dbReference>
<dbReference type="Gene3D" id="1.10.287.90">
    <property type="match status" value="1"/>
</dbReference>
<evidence type="ECO:0000256" key="8">
    <source>
        <dbReference type="ARBA" id="ARBA00022982"/>
    </source>
</evidence>
<dbReference type="InterPro" id="IPR045187">
    <property type="entry name" value="CcO_II"/>
</dbReference>
<feature type="domain" description="Cytochrome oxidase subunit II copper A binding" evidence="16">
    <location>
        <begin position="106"/>
        <end position="218"/>
    </location>
</feature>
<evidence type="ECO:0000256" key="4">
    <source>
        <dbReference type="ARBA" id="ARBA00022475"/>
    </source>
</evidence>
<dbReference type="EMBL" id="JBHSVR010000001">
    <property type="protein sequence ID" value="MFC6631953.1"/>
    <property type="molecule type" value="Genomic_DNA"/>
</dbReference>
<keyword evidence="4 14" id="KW-1003">Cell membrane</keyword>
<evidence type="ECO:0000256" key="11">
    <source>
        <dbReference type="ARBA" id="ARBA00023136"/>
    </source>
</evidence>
<keyword evidence="5 14" id="KW-0679">Respiratory chain</keyword>
<dbReference type="InterPro" id="IPR036257">
    <property type="entry name" value="Cyt_c_oxidase_su2_TM_sf"/>
</dbReference>
<dbReference type="InterPro" id="IPR006333">
    <property type="entry name" value="Cyt_o_ubiquinol_oxidase_su2"/>
</dbReference>
<keyword evidence="19" id="KW-1185">Reference proteome</keyword>
<dbReference type="PIRSF" id="PIRSF000292">
    <property type="entry name" value="Ubi_od_II"/>
    <property type="match status" value="1"/>
</dbReference>
<evidence type="ECO:0000256" key="15">
    <source>
        <dbReference type="SAM" id="Phobius"/>
    </source>
</evidence>
<comment type="caution">
    <text evidence="18">The sequence shown here is derived from an EMBL/GenBank/DDBJ whole genome shotgun (WGS) entry which is preliminary data.</text>
</comment>
<evidence type="ECO:0000256" key="7">
    <source>
        <dbReference type="ARBA" id="ARBA00022729"/>
    </source>
</evidence>
<dbReference type="InterPro" id="IPR008972">
    <property type="entry name" value="Cupredoxin"/>
</dbReference>
<evidence type="ECO:0000256" key="13">
    <source>
        <dbReference type="ARBA" id="ARBA00023288"/>
    </source>
</evidence>
<dbReference type="RefSeq" id="WP_193194856.1">
    <property type="nucleotide sequence ID" value="NZ_JACZFR010000068.1"/>
</dbReference>
<feature type="transmembrane region" description="Helical" evidence="15">
    <location>
        <begin position="70"/>
        <end position="91"/>
    </location>
</feature>
<dbReference type="InterPro" id="IPR011759">
    <property type="entry name" value="Cyt_c_oxidase_su2_TM_dom"/>
</dbReference>
<evidence type="ECO:0000256" key="12">
    <source>
        <dbReference type="ARBA" id="ARBA00023139"/>
    </source>
</evidence>
<evidence type="ECO:0000256" key="2">
    <source>
        <dbReference type="ARBA" id="ARBA00007866"/>
    </source>
</evidence>
<evidence type="ECO:0000256" key="3">
    <source>
        <dbReference type="ARBA" id="ARBA00022448"/>
    </source>
</evidence>
<evidence type="ECO:0000313" key="18">
    <source>
        <dbReference type="EMBL" id="MFC6631953.1"/>
    </source>
</evidence>
<gene>
    <name evidence="18" type="primary">cyoA</name>
    <name evidence="18" type="ORF">ACFQBM_01600</name>
</gene>
<dbReference type="Gene3D" id="2.60.40.420">
    <property type="entry name" value="Cupredoxins - blue copper proteins"/>
    <property type="match status" value="1"/>
</dbReference>
<keyword evidence="11 14" id="KW-0472">Membrane</keyword>
<organism evidence="18 19">
    <name type="scientific">Microbulbifer taiwanensis</name>
    <dbReference type="NCBI Taxonomy" id="986746"/>
    <lineage>
        <taxon>Bacteria</taxon>
        <taxon>Pseudomonadati</taxon>
        <taxon>Pseudomonadota</taxon>
        <taxon>Gammaproteobacteria</taxon>
        <taxon>Cellvibrionales</taxon>
        <taxon>Microbulbiferaceae</taxon>
        <taxon>Microbulbifer</taxon>
    </lineage>
</organism>
<accession>A0ABW1YGR4</accession>
<evidence type="ECO:0000259" key="17">
    <source>
        <dbReference type="PROSITE" id="PS50999"/>
    </source>
</evidence>
<keyword evidence="7" id="KW-0732">Signal</keyword>
<keyword evidence="8 14" id="KW-0249">Electron transport</keyword>
<comment type="similarity">
    <text evidence="2 14">Belongs to the cytochrome c oxidase subunit 2 family.</text>
</comment>
<dbReference type="Pfam" id="PF06481">
    <property type="entry name" value="COX_ARM"/>
    <property type="match status" value="1"/>
</dbReference>
<proteinExistence type="inferred from homology"/>
<feature type="domain" description="Cytochrome oxidase subunit II transmembrane region profile" evidence="17">
    <location>
        <begin position="3"/>
        <end position="100"/>
    </location>
</feature>
<name>A0ABW1YGR4_9GAMM</name>
<dbReference type="PROSITE" id="PS50857">
    <property type="entry name" value="COX2_CUA"/>
    <property type="match status" value="1"/>
</dbReference>
<evidence type="ECO:0000259" key="16">
    <source>
        <dbReference type="PROSITE" id="PS50857"/>
    </source>
</evidence>
<keyword evidence="3 14" id="KW-0813">Transport</keyword>
<evidence type="ECO:0000256" key="5">
    <source>
        <dbReference type="ARBA" id="ARBA00022660"/>
    </source>
</evidence>
<dbReference type="PANTHER" id="PTHR22888">
    <property type="entry name" value="CYTOCHROME C OXIDASE, SUBUNIT II"/>
    <property type="match status" value="1"/>
</dbReference>
<dbReference type="SUPFAM" id="SSF49503">
    <property type="entry name" value="Cupredoxins"/>
    <property type="match status" value="1"/>
</dbReference>
<keyword evidence="6 15" id="KW-0812">Transmembrane</keyword>
<dbReference type="PROSITE" id="PS50999">
    <property type="entry name" value="COX2_TM"/>
    <property type="match status" value="1"/>
</dbReference>
<comment type="subcellular location">
    <subcellularLocation>
        <location evidence="1">Cell membrane</location>
        <topology evidence="1">Multi-pass membrane protein</topology>
    </subcellularLocation>
</comment>
<evidence type="ECO:0000256" key="10">
    <source>
        <dbReference type="ARBA" id="ARBA00023002"/>
    </source>
</evidence>
<keyword evidence="9 15" id="KW-1133">Transmembrane helix</keyword>
<evidence type="ECO:0000256" key="14">
    <source>
        <dbReference type="PIRNR" id="PIRNR000292"/>
    </source>
</evidence>
<evidence type="ECO:0000256" key="1">
    <source>
        <dbReference type="ARBA" id="ARBA00004651"/>
    </source>
</evidence>
<dbReference type="PANTHER" id="PTHR22888:SF18">
    <property type="entry name" value="CYTOCHROME BO(3) UBIQUINOL OXIDASE SUBUNIT 2"/>
    <property type="match status" value="1"/>
</dbReference>
<dbReference type="SUPFAM" id="SSF81464">
    <property type="entry name" value="Cytochrome c oxidase subunit II-like, transmembrane region"/>
    <property type="match status" value="1"/>
</dbReference>
<dbReference type="InterPro" id="IPR010514">
    <property type="entry name" value="COX_ARM"/>
</dbReference>
<reference evidence="19" key="1">
    <citation type="journal article" date="2019" name="Int. J. Syst. Evol. Microbiol.">
        <title>The Global Catalogue of Microorganisms (GCM) 10K type strain sequencing project: providing services to taxonomists for standard genome sequencing and annotation.</title>
        <authorList>
            <consortium name="The Broad Institute Genomics Platform"/>
            <consortium name="The Broad Institute Genome Sequencing Center for Infectious Disease"/>
            <person name="Wu L."/>
            <person name="Ma J."/>
        </authorList>
    </citation>
    <scope>NUCLEOTIDE SEQUENCE [LARGE SCALE GENOMIC DNA]</scope>
    <source>
        <strain evidence="19">CGMCC 1.13718</strain>
    </source>
</reference>